<name>A0A1Y2I934_TRAC3</name>
<dbReference type="OrthoDB" id="2100241at2759"/>
<dbReference type="CDD" id="cd07389">
    <property type="entry name" value="MPP_PhoD"/>
    <property type="match status" value="1"/>
</dbReference>
<accession>A0A1Y2I934</accession>
<gene>
    <name evidence="3" type="ORF">PYCCODRAFT_1440027</name>
</gene>
<dbReference type="Gene3D" id="3.60.21.70">
    <property type="entry name" value="PhoD-like phosphatase"/>
    <property type="match status" value="1"/>
</dbReference>
<dbReference type="SUPFAM" id="SSF56300">
    <property type="entry name" value="Metallo-dependent phosphatases"/>
    <property type="match status" value="1"/>
</dbReference>
<dbReference type="AlphaFoldDB" id="A0A1Y2I934"/>
<keyword evidence="1" id="KW-0472">Membrane</keyword>
<proteinExistence type="predicted"/>
<dbReference type="InterPro" id="IPR038607">
    <property type="entry name" value="PhoD-like_sf"/>
</dbReference>
<dbReference type="Proteomes" id="UP000193067">
    <property type="component" value="Unassembled WGS sequence"/>
</dbReference>
<evidence type="ECO:0000256" key="1">
    <source>
        <dbReference type="SAM" id="Phobius"/>
    </source>
</evidence>
<keyword evidence="1" id="KW-0812">Transmembrane</keyword>
<dbReference type="EMBL" id="KZ084148">
    <property type="protein sequence ID" value="OSC97645.1"/>
    <property type="molecule type" value="Genomic_DNA"/>
</dbReference>
<dbReference type="InterPro" id="IPR052900">
    <property type="entry name" value="Phospholipid_Metab_Enz"/>
</dbReference>
<dbReference type="InterPro" id="IPR029052">
    <property type="entry name" value="Metallo-depent_PP-like"/>
</dbReference>
<dbReference type="PANTHER" id="PTHR43606">
    <property type="entry name" value="PHOSPHATASE, PUTATIVE (AFU_ORTHOLOGUE AFUA_6G08710)-RELATED"/>
    <property type="match status" value="1"/>
</dbReference>
<organism evidence="3 4">
    <name type="scientific">Trametes coccinea (strain BRFM310)</name>
    <name type="common">Pycnoporus coccineus</name>
    <dbReference type="NCBI Taxonomy" id="1353009"/>
    <lineage>
        <taxon>Eukaryota</taxon>
        <taxon>Fungi</taxon>
        <taxon>Dikarya</taxon>
        <taxon>Basidiomycota</taxon>
        <taxon>Agaricomycotina</taxon>
        <taxon>Agaricomycetes</taxon>
        <taxon>Polyporales</taxon>
        <taxon>Polyporaceae</taxon>
        <taxon>Trametes</taxon>
    </lineage>
</organism>
<dbReference type="PANTHER" id="PTHR43606:SF2">
    <property type="entry name" value="ALKALINE PHOSPHATASE FAMILY PROTEIN (AFU_ORTHOLOGUE AFUA_5G03860)"/>
    <property type="match status" value="1"/>
</dbReference>
<feature type="domain" description="PhoD-like phosphatase metallophosphatase" evidence="2">
    <location>
        <begin position="354"/>
        <end position="589"/>
    </location>
</feature>
<evidence type="ECO:0000313" key="3">
    <source>
        <dbReference type="EMBL" id="OSC97645.1"/>
    </source>
</evidence>
<feature type="transmembrane region" description="Helical" evidence="1">
    <location>
        <begin position="33"/>
        <end position="51"/>
    </location>
</feature>
<dbReference type="Pfam" id="PF09423">
    <property type="entry name" value="PhoD"/>
    <property type="match status" value="1"/>
</dbReference>
<dbReference type="STRING" id="1353009.A0A1Y2I934"/>
<sequence length="704" mass="78855">MAATLAIASSALSTLYRIVVYLFLEVAPISRAKYVIPVLYLGYLLTSYLGTPAFSEILTLKQEVVTVEQEKSETNGNVVTDVSVQETTAVIPVVEPPTLRSALSTIIFSVPSPVRALRRANLLINTLLLLAVAEFVFFPYFDSATDVVYTRVGAIYPDAAKVVVRYPAANATENLVRLVWRQADGKNQSEVPWREGPIANLTAERDWVQTVNLRGLWPNTPYEYRFEDLNNTLLPYPSAPIRFHTAPDPRLHSGSHFRFIASSCMTPNFPYLPLQGRRIKGLDLLADYLWPSESQSAAASLPTVIAQNVSSALSSLASKATASGNSTSAENATAPIMPPTNVTHEVAADQSVPPTEFMVFMGDFIYADVPIYFGDDAEAYRRLYRRNYNSPSFRKVYERLPIIHTYDDHEIINNYAGLGNTSLPPYPNATNAFELYNAEANYDPIDEGQYYFDFRYGDAAFFVMDTRRYRSDIFSDEPTSHTMLGDKQLAALYNWLGKVNNTAVFKFVVSSVPFTALWTYEALEDTWAAFPYEKSALLSAFQSVPNVIVLSGDRHEFAAIEFAAGDNGHNVLEISTSPMSMFYVPFIRTLKPRSEEVVNRTREEVVKTEDGKEEVVKVVEEVPREKVVKYIAEGNYKWSTLEVDTRDYDHPVVRVEIMIDGKPAYNLEVLGKPVKLQSTTALGSLMPQFKGVLDKIGLKPSRWF</sequence>
<keyword evidence="4" id="KW-1185">Reference proteome</keyword>
<reference evidence="3 4" key="1">
    <citation type="journal article" date="2015" name="Biotechnol. Biofuels">
        <title>Enhanced degradation of softwood versus hardwood by the white-rot fungus Pycnoporus coccineus.</title>
        <authorList>
            <person name="Couturier M."/>
            <person name="Navarro D."/>
            <person name="Chevret D."/>
            <person name="Henrissat B."/>
            <person name="Piumi F."/>
            <person name="Ruiz-Duenas F.J."/>
            <person name="Martinez A.T."/>
            <person name="Grigoriev I.V."/>
            <person name="Riley R."/>
            <person name="Lipzen A."/>
            <person name="Berrin J.G."/>
            <person name="Master E.R."/>
            <person name="Rosso M.N."/>
        </authorList>
    </citation>
    <scope>NUCLEOTIDE SEQUENCE [LARGE SCALE GENOMIC DNA]</scope>
    <source>
        <strain evidence="3 4">BRFM310</strain>
    </source>
</reference>
<evidence type="ECO:0000313" key="4">
    <source>
        <dbReference type="Proteomes" id="UP000193067"/>
    </source>
</evidence>
<protein>
    <recommendedName>
        <fullName evidence="2">PhoD-like phosphatase metallophosphatase domain-containing protein</fullName>
    </recommendedName>
</protein>
<dbReference type="InterPro" id="IPR018946">
    <property type="entry name" value="PhoD-like_MPP"/>
</dbReference>
<evidence type="ECO:0000259" key="2">
    <source>
        <dbReference type="Pfam" id="PF09423"/>
    </source>
</evidence>
<keyword evidence="1" id="KW-1133">Transmembrane helix</keyword>